<evidence type="ECO:0000259" key="2">
    <source>
        <dbReference type="Pfam" id="PF13439"/>
    </source>
</evidence>
<accession>A0A1G1XZ82</accession>
<reference evidence="3 4" key="1">
    <citation type="journal article" date="2016" name="Nat. Commun.">
        <title>Thousands of microbial genomes shed light on interconnected biogeochemical processes in an aquifer system.</title>
        <authorList>
            <person name="Anantharaman K."/>
            <person name="Brown C.T."/>
            <person name="Hug L.A."/>
            <person name="Sharon I."/>
            <person name="Castelle C.J."/>
            <person name="Probst A.J."/>
            <person name="Thomas B.C."/>
            <person name="Singh A."/>
            <person name="Wilkins M.J."/>
            <person name="Karaoz U."/>
            <person name="Brodie E.L."/>
            <person name="Williams K.H."/>
            <person name="Hubbard S.S."/>
            <person name="Banfield J.F."/>
        </authorList>
    </citation>
    <scope>NUCLEOTIDE SEQUENCE [LARGE SCALE GENOMIC DNA]</scope>
</reference>
<comment type="caution">
    <text evidence="3">The sequence shown here is derived from an EMBL/GenBank/DDBJ whole genome shotgun (WGS) entry which is preliminary data.</text>
</comment>
<dbReference type="Gene3D" id="3.40.50.2000">
    <property type="entry name" value="Glycogen Phosphorylase B"/>
    <property type="match status" value="2"/>
</dbReference>
<evidence type="ECO:0000259" key="1">
    <source>
        <dbReference type="Pfam" id="PF00534"/>
    </source>
</evidence>
<dbReference type="EMBL" id="MHIB01000009">
    <property type="protein sequence ID" value="OGY44916.1"/>
    <property type="molecule type" value="Genomic_DNA"/>
</dbReference>
<evidence type="ECO:0000313" key="3">
    <source>
        <dbReference type="EMBL" id="OGY44916.1"/>
    </source>
</evidence>
<dbReference type="GO" id="GO:0016757">
    <property type="term" value="F:glycosyltransferase activity"/>
    <property type="evidence" value="ECO:0007669"/>
    <property type="project" value="InterPro"/>
</dbReference>
<name>A0A1G1XZ82_9BACT</name>
<dbReference type="PANTHER" id="PTHR12526">
    <property type="entry name" value="GLYCOSYLTRANSFERASE"/>
    <property type="match status" value="1"/>
</dbReference>
<organism evidence="3 4">
    <name type="scientific">Candidatus Buchananbacteria bacterium RIFCSPHIGHO2_01_FULL_39_14</name>
    <dbReference type="NCBI Taxonomy" id="1797532"/>
    <lineage>
        <taxon>Bacteria</taxon>
        <taxon>Candidatus Buchananiibacteriota</taxon>
    </lineage>
</organism>
<feature type="domain" description="Glycosyltransferase subfamily 4-like N-terminal" evidence="2">
    <location>
        <begin position="14"/>
        <end position="191"/>
    </location>
</feature>
<proteinExistence type="predicted"/>
<protein>
    <recommendedName>
        <fullName evidence="5">Glycosyl transferase family 1 domain-containing protein</fullName>
    </recommendedName>
</protein>
<gene>
    <name evidence="3" type="ORF">A2729_04000</name>
</gene>
<dbReference type="STRING" id="1797532.A2729_04000"/>
<dbReference type="Pfam" id="PF13439">
    <property type="entry name" value="Glyco_transf_4"/>
    <property type="match status" value="1"/>
</dbReference>
<dbReference type="Proteomes" id="UP000178930">
    <property type="component" value="Unassembled WGS sequence"/>
</dbReference>
<dbReference type="CDD" id="cd03801">
    <property type="entry name" value="GT4_PimA-like"/>
    <property type="match status" value="1"/>
</dbReference>
<feature type="domain" description="Glycosyl transferase family 1" evidence="1">
    <location>
        <begin position="204"/>
        <end position="362"/>
    </location>
</feature>
<dbReference type="SUPFAM" id="SSF53756">
    <property type="entry name" value="UDP-Glycosyltransferase/glycogen phosphorylase"/>
    <property type="match status" value="1"/>
</dbReference>
<dbReference type="AlphaFoldDB" id="A0A1G1XZ82"/>
<evidence type="ECO:0008006" key="5">
    <source>
        <dbReference type="Google" id="ProtNLM"/>
    </source>
</evidence>
<evidence type="ECO:0000313" key="4">
    <source>
        <dbReference type="Proteomes" id="UP000178930"/>
    </source>
</evidence>
<dbReference type="Pfam" id="PF00534">
    <property type="entry name" value="Glycos_transf_1"/>
    <property type="match status" value="1"/>
</dbReference>
<dbReference type="InterPro" id="IPR028098">
    <property type="entry name" value="Glyco_trans_4-like_N"/>
</dbReference>
<sequence>MKIVIAAEIFPPEIGGPATYSQKLATELTKRGFAVKLICYSQKQEPAIDQNLNFFITRILRGKGTFKNHYLRYFFKLLLLAKDCDLIYAQGPVSSGWPSVFVKKILRKKLMVKVVGDYAWEQARNLGLTDIGIDEFQNQELDGKIGKLKNIEKWVCQKSDKVIIPSQYLKNIVQGWGVSGNKIELVYNSFNKDVPSGSIIQPVGKFKFIVSVGRLVSWKGFSLLIELMPELKKIDPSFKLIILGSGPEEEKLLKEARDLNLLNTEDVVIMQSDQLGVISYLRQAYTFVLNTGYEGLSHTILEAMTAGAPVITTNVGGNPELIQDGYNGLLIEYNNKAQLKEAILKLYRSEELRNKFIENSKKVLEKFSFANMINQTINLFNQLTK</sequence>
<dbReference type="InterPro" id="IPR001296">
    <property type="entry name" value="Glyco_trans_1"/>
</dbReference>